<gene>
    <name evidence="3" type="ORF">PQR57_03845</name>
</gene>
<dbReference type="EMBL" id="JAQQEZ010000002">
    <property type="protein sequence ID" value="MFM0000146.1"/>
    <property type="molecule type" value="Genomic_DNA"/>
</dbReference>
<sequence>MERSRWAALTAGVALAVAGTSGTVAFAQTAKPGTAQQAGQTGQTTKKPDQAARQNDSSSMVKPPESASGSGGSSNPDNMPIKRPTKPTNDRMTHEPPASGANAK</sequence>
<feature type="compositionally biased region" description="Low complexity" evidence="1">
    <location>
        <begin position="30"/>
        <end position="45"/>
    </location>
</feature>
<proteinExistence type="predicted"/>
<feature type="signal peptide" evidence="2">
    <location>
        <begin position="1"/>
        <end position="27"/>
    </location>
</feature>
<keyword evidence="4" id="KW-1185">Reference proteome</keyword>
<comment type="caution">
    <text evidence="3">The sequence shown here is derived from an EMBL/GenBank/DDBJ whole genome shotgun (WGS) entry which is preliminary data.</text>
</comment>
<reference evidence="3 4" key="1">
    <citation type="journal article" date="2024" name="Chem. Sci.">
        <title>Discovery of megapolipeptins by genome mining of a Burkholderiales bacteria collection.</title>
        <authorList>
            <person name="Paulo B.S."/>
            <person name="Recchia M.J.J."/>
            <person name="Lee S."/>
            <person name="Fergusson C.H."/>
            <person name="Romanowski S.B."/>
            <person name="Hernandez A."/>
            <person name="Krull N."/>
            <person name="Liu D.Y."/>
            <person name="Cavanagh H."/>
            <person name="Bos A."/>
            <person name="Gray C.A."/>
            <person name="Murphy B.T."/>
            <person name="Linington R.G."/>
            <person name="Eustaquio A.S."/>
        </authorList>
    </citation>
    <scope>NUCLEOTIDE SEQUENCE [LARGE SCALE GENOMIC DNA]</scope>
    <source>
        <strain evidence="3 4">RL17-350-BIC-A</strain>
    </source>
</reference>
<organism evidence="3 4">
    <name type="scientific">Paraburkholderia dipogonis</name>
    <dbReference type="NCBI Taxonomy" id="1211383"/>
    <lineage>
        <taxon>Bacteria</taxon>
        <taxon>Pseudomonadati</taxon>
        <taxon>Pseudomonadota</taxon>
        <taxon>Betaproteobacteria</taxon>
        <taxon>Burkholderiales</taxon>
        <taxon>Burkholderiaceae</taxon>
        <taxon>Paraburkholderia</taxon>
    </lineage>
</organism>
<dbReference type="RefSeq" id="WP_408175634.1">
    <property type="nucleotide sequence ID" value="NZ_JAQQEZ010000002.1"/>
</dbReference>
<name>A0ABW9AJB8_9BURK</name>
<evidence type="ECO:0000256" key="2">
    <source>
        <dbReference type="SAM" id="SignalP"/>
    </source>
</evidence>
<protein>
    <recommendedName>
        <fullName evidence="5">Serine/threonine protein kinase</fullName>
    </recommendedName>
</protein>
<dbReference type="Proteomes" id="UP001629230">
    <property type="component" value="Unassembled WGS sequence"/>
</dbReference>
<keyword evidence="2" id="KW-0732">Signal</keyword>
<evidence type="ECO:0000256" key="1">
    <source>
        <dbReference type="SAM" id="MobiDB-lite"/>
    </source>
</evidence>
<accession>A0ABW9AJB8</accession>
<evidence type="ECO:0000313" key="4">
    <source>
        <dbReference type="Proteomes" id="UP001629230"/>
    </source>
</evidence>
<feature type="region of interest" description="Disordered" evidence="1">
    <location>
        <begin position="30"/>
        <end position="104"/>
    </location>
</feature>
<evidence type="ECO:0008006" key="5">
    <source>
        <dbReference type="Google" id="ProtNLM"/>
    </source>
</evidence>
<feature type="chain" id="PRO_5046520893" description="Serine/threonine protein kinase" evidence="2">
    <location>
        <begin position="28"/>
        <end position="104"/>
    </location>
</feature>
<evidence type="ECO:0000313" key="3">
    <source>
        <dbReference type="EMBL" id="MFM0000146.1"/>
    </source>
</evidence>